<reference evidence="1 2" key="1">
    <citation type="journal article" date="2020" name="ISME J.">
        <title>Comparative genomics reveals insights into cyanobacterial evolution and habitat adaptation.</title>
        <authorList>
            <person name="Chen M.Y."/>
            <person name="Teng W.K."/>
            <person name="Zhao L."/>
            <person name="Hu C.X."/>
            <person name="Zhou Y.K."/>
            <person name="Han B.P."/>
            <person name="Song L.R."/>
            <person name="Shu W.S."/>
        </authorList>
    </citation>
    <scope>NUCLEOTIDE SEQUENCE [LARGE SCALE GENOMIC DNA]</scope>
    <source>
        <strain evidence="1 2">FACHB-1050</strain>
    </source>
</reference>
<name>A0ABR8CDT3_9CYAN</name>
<evidence type="ECO:0000313" key="2">
    <source>
        <dbReference type="Proteomes" id="UP000618445"/>
    </source>
</evidence>
<proteinExistence type="predicted"/>
<evidence type="ECO:0000313" key="1">
    <source>
        <dbReference type="EMBL" id="MBD2318270.1"/>
    </source>
</evidence>
<sequence length="49" mass="5526">MWTAIAYQHIYSAIALEQSIFISCGEGDRNLSTNYMATLKTILGTKRLM</sequence>
<keyword evidence="2" id="KW-1185">Reference proteome</keyword>
<dbReference type="RefSeq" id="WP_190579135.1">
    <property type="nucleotide sequence ID" value="NZ_CAWPQU010000019.1"/>
</dbReference>
<dbReference type="EMBL" id="JACJQY010000026">
    <property type="protein sequence ID" value="MBD2318270.1"/>
    <property type="molecule type" value="Genomic_DNA"/>
</dbReference>
<gene>
    <name evidence="1" type="ORF">H6G05_15625</name>
</gene>
<organism evidence="1 2">
    <name type="scientific">Phormidium tenue FACHB-1050</name>
    <dbReference type="NCBI Taxonomy" id="2692857"/>
    <lineage>
        <taxon>Bacteria</taxon>
        <taxon>Bacillati</taxon>
        <taxon>Cyanobacteriota</taxon>
        <taxon>Cyanophyceae</taxon>
        <taxon>Oscillatoriophycideae</taxon>
        <taxon>Oscillatoriales</taxon>
        <taxon>Oscillatoriaceae</taxon>
        <taxon>Phormidium</taxon>
    </lineage>
</organism>
<protein>
    <submittedName>
        <fullName evidence="1">Uncharacterized protein</fullName>
    </submittedName>
</protein>
<comment type="caution">
    <text evidence="1">The sequence shown here is derived from an EMBL/GenBank/DDBJ whole genome shotgun (WGS) entry which is preliminary data.</text>
</comment>
<accession>A0ABR8CDT3</accession>
<dbReference type="Proteomes" id="UP000618445">
    <property type="component" value="Unassembled WGS sequence"/>
</dbReference>